<reference evidence="4" key="1">
    <citation type="journal article" date="2019" name="Nat. Commun.">
        <title>The genome of broomcorn millet.</title>
        <authorList>
            <person name="Zou C."/>
            <person name="Miki D."/>
            <person name="Li D."/>
            <person name="Tang Q."/>
            <person name="Xiao L."/>
            <person name="Rajput S."/>
            <person name="Deng P."/>
            <person name="Jia W."/>
            <person name="Huang R."/>
            <person name="Zhang M."/>
            <person name="Sun Y."/>
            <person name="Hu J."/>
            <person name="Fu X."/>
            <person name="Schnable P.S."/>
            <person name="Li F."/>
            <person name="Zhang H."/>
            <person name="Feng B."/>
            <person name="Zhu X."/>
            <person name="Liu R."/>
            <person name="Schnable J.C."/>
            <person name="Zhu J.-K."/>
            <person name="Zhang H."/>
        </authorList>
    </citation>
    <scope>NUCLEOTIDE SEQUENCE [LARGE SCALE GENOMIC DNA]</scope>
</reference>
<evidence type="ECO:0000313" key="4">
    <source>
        <dbReference type="Proteomes" id="UP000275267"/>
    </source>
</evidence>
<evidence type="ECO:0000256" key="1">
    <source>
        <dbReference type="SAM" id="Coils"/>
    </source>
</evidence>
<proteinExistence type="predicted"/>
<keyword evidence="4" id="KW-1185">Reference proteome</keyword>
<feature type="compositionally biased region" description="Polar residues" evidence="2">
    <location>
        <begin position="100"/>
        <end position="113"/>
    </location>
</feature>
<feature type="coiled-coil region" evidence="1">
    <location>
        <begin position="229"/>
        <end position="348"/>
    </location>
</feature>
<protein>
    <submittedName>
        <fullName evidence="3">Uncharacterized protein</fullName>
    </submittedName>
</protein>
<dbReference type="AlphaFoldDB" id="A0A3L6RJV7"/>
<comment type="caution">
    <text evidence="3">The sequence shown here is derived from an EMBL/GenBank/DDBJ whole genome shotgun (WGS) entry which is preliminary data.</text>
</comment>
<accession>A0A3L6RJV7</accession>
<evidence type="ECO:0000256" key="2">
    <source>
        <dbReference type="SAM" id="MobiDB-lite"/>
    </source>
</evidence>
<feature type="region of interest" description="Disordered" evidence="2">
    <location>
        <begin position="74"/>
        <end position="178"/>
    </location>
</feature>
<evidence type="ECO:0000313" key="3">
    <source>
        <dbReference type="EMBL" id="RLN04362.1"/>
    </source>
</evidence>
<dbReference type="EMBL" id="PQIB02000008">
    <property type="protein sequence ID" value="RLN04362.1"/>
    <property type="molecule type" value="Genomic_DNA"/>
</dbReference>
<keyword evidence="1" id="KW-0175">Coiled coil</keyword>
<name>A0A3L6RJV7_PANMI</name>
<sequence length="441" mass="49507">MSTKRCGTFRRTMPRKSAAGHGKKRGSEGRDESLPPAKVARTAAEGKWRASTIRERDMLRLIAERVLQEEGVVEWRTAGSDSSPWENMGDTVMKSETPKPATSSTAQVGTSEHSLPKEPVAESTAEPPIVEDVPAVNEGKDLEPPDAPRTSQAQEEHEVPESSRVSEHQEGEVPCPKAELLEDPLMKPERVSLMLELSRRFTEYTKSLIDRSREKSALLYQIGDVLPRTHETEDILEAQKAKNAKLQEELAALKASHRDAIIDEQRKRDLAIRKVKDLTAQKEKEKEQLKKALEDLQLKYSDLDEEYKTVVHQLKDADKKLKTDMQRIQSMARDKERQEKEMNQLATAAHQLCEFVNPTSDGRSLVERLVDAPTSIAGYVSSTAKLVLTHALAVVKSYFPGMDVCPFAEGISGECTEEQFNVYRNEVQDVAHKIVDDLPLF</sequence>
<dbReference type="Proteomes" id="UP000275267">
    <property type="component" value="Unassembled WGS sequence"/>
</dbReference>
<gene>
    <name evidence="3" type="ORF">C2845_PM13G09690</name>
</gene>
<feature type="region of interest" description="Disordered" evidence="2">
    <location>
        <begin position="1"/>
        <end position="49"/>
    </location>
</feature>
<feature type="compositionally biased region" description="Basic and acidic residues" evidence="2">
    <location>
        <begin position="154"/>
        <end position="171"/>
    </location>
</feature>
<organism evidence="3 4">
    <name type="scientific">Panicum miliaceum</name>
    <name type="common">Proso millet</name>
    <name type="synonym">Broomcorn millet</name>
    <dbReference type="NCBI Taxonomy" id="4540"/>
    <lineage>
        <taxon>Eukaryota</taxon>
        <taxon>Viridiplantae</taxon>
        <taxon>Streptophyta</taxon>
        <taxon>Embryophyta</taxon>
        <taxon>Tracheophyta</taxon>
        <taxon>Spermatophyta</taxon>
        <taxon>Magnoliopsida</taxon>
        <taxon>Liliopsida</taxon>
        <taxon>Poales</taxon>
        <taxon>Poaceae</taxon>
        <taxon>PACMAD clade</taxon>
        <taxon>Panicoideae</taxon>
        <taxon>Panicodae</taxon>
        <taxon>Paniceae</taxon>
        <taxon>Panicinae</taxon>
        <taxon>Panicum</taxon>
        <taxon>Panicum sect. Panicum</taxon>
    </lineage>
</organism>